<dbReference type="GeneID" id="96866255"/>
<dbReference type="Proteomes" id="UP000464283">
    <property type="component" value="Chromosome"/>
</dbReference>
<dbReference type="RefSeq" id="WP_004024788.1">
    <property type="nucleotide sequence ID" value="NZ_AGFP01000012.1"/>
</dbReference>
<keyword evidence="2" id="KW-0449">Lipoprotein</keyword>
<dbReference type="Pfam" id="PF04200">
    <property type="entry name" value="Lipoprotein_17"/>
    <property type="match status" value="4"/>
</dbReference>
<evidence type="ECO:0000259" key="1">
    <source>
        <dbReference type="Pfam" id="PF04200"/>
    </source>
</evidence>
<dbReference type="InterPro" id="IPR007326">
    <property type="entry name" value="Lipoprotein-assoc_dom"/>
</dbReference>
<proteinExistence type="predicted"/>
<reference evidence="3" key="1">
    <citation type="submission" date="2018-11" db="EMBL/GenBank/DDBJ databases">
        <title>The first complete genome sequence of Mycoplasma iowae strain 695.</title>
        <authorList>
            <person name="Ghanem M."/>
            <person name="El-Gazzar M."/>
        </authorList>
    </citation>
    <scope>NUCLEOTIDE SEQUENCE [LARGE SCALE GENOMIC DNA]</scope>
    <source>
        <strain evidence="3">695</strain>
    </source>
</reference>
<dbReference type="KEGG" id="miw:EER00_03565"/>
<feature type="domain" description="Lipoprotein-associated type-17" evidence="1">
    <location>
        <begin position="1022"/>
        <end position="1109"/>
    </location>
</feature>
<feature type="domain" description="Lipoprotein-associated type-17" evidence="1">
    <location>
        <begin position="1235"/>
        <end position="1307"/>
    </location>
</feature>
<feature type="domain" description="Lipoprotein-associated type-17" evidence="1">
    <location>
        <begin position="706"/>
        <end position="772"/>
    </location>
</feature>
<evidence type="ECO:0000313" key="3">
    <source>
        <dbReference type="Proteomes" id="UP000464283"/>
    </source>
</evidence>
<dbReference type="EMBL" id="CP033512">
    <property type="protein sequence ID" value="QHG89945.1"/>
    <property type="molecule type" value="Genomic_DNA"/>
</dbReference>
<sequence length="1373" mass="151656">MKKNLKNRLFRISTLTLATASVASAVSVSLINNSSVDSFSYKTSLNSQARVANAATKERKLTTNSNEKKTNIIPLNDLISTNSQVPAQNTVYDYDYNAYATITSSQKYSGQPNEKQTLKLDEITKFNLVNTFNTSGQTTSLKSSAGSIDWVVKTSDLAKLITQNGQTGQSKQDGQSSVTLTIQSLLYSPGGNGAGKSLFVLTKGNDNKFYLFRIQWEDQTLTGQAEMKGGDYELVKVLSAPNTGTTTKDGSATQDYNFMVLESSSTHTMQIMNVPNITNGASTSGISMKFVSLSQTDFTNPNSEVSSKTKTINIKSSVLSSSFVSSKNYKPIITVRDGATVYLTYQVEGYTSDTKDKFLSLIKIDGVNTGNTTIEVSDSKNSTTFKLNDTSNFLVENNEQTLSGMNIIQNSSTSYELFYTFKKNSAAASNNPSKIASLSLNLSNAFSQTTKNIDFYDYLYSNTKLYSVQKLYKANEDAIEGYVLLDEQNRVVSLDANKKNPKLLYDFETSTIKLGKIYSLITRRTNQSWFGQMEDGTFGQFLGSTLIGQWDKLSSKENRELPASVSIKSNSEVSSSVLYQEVLTSDGQYTSSFENYMKSSTAYRDFLNVEFIDPRITTNPEITISYPEATTLMSQKEGRIYSIELTFKQKLRKVGIDGSIITNDPKEIVIAKQTYTFNNAETNVVFAEKQGVGEDGQFEFEVPTYIRNKKPSQVTADEVKKYLIQTKNITNPIVSYTPHDQNGTMDINVTIPIAWIKEGESYNKRENYTFSGTLGSDIVPFFRVDKYGDQGSVTVVDTNYDKTSTKYENLRLKYSDKVASTVSKKDILDDFIIYGSAFNNQENEDLKKAEEKDITLTPNDSEGNILVDVTIPQIGSQENVRYVFTTPSFFLKNASANRPIYFTFKSNDQALSTTLNSDNPTKAENTIRDQKPSQIASILNGNDGESKIDVLSYFAEFSSFFTTYINENSNVVSAVGDDTLGTLSISIDLTKANINGFDNNMIQITYSGFTGSDLTNQQVDNFSFGNSISGAENMFATEMTVNQLETLDVLNWGSNNATKNKATVSLVPSRSSGTLEVNVTFKNYIEQTNGQKTVYPTKTFTRIYGGFKTSKNPVNIVGFKSFSEIAASDGTNTSFSNSNVPSRTKEILTSRFMLESESPNKKDALLYFANVTNSLDIANSDISSVTLIADDVAGTLNVAFTIVDNGVTKTISPPTPYSGFRSTSTAETTITFKQDTSSEAALLKNKLPSEITVNDVASLYTISNNNNNNPVEITLGPDDATGTLLVSITIKDPFSGKVTTSDITYTGMRVFIPANEGTRWDIVVLSVIIPAIVLLIPILTLGYIQNIKDRRKIAKKLDRRLDEEFKKRKPNLR</sequence>
<protein>
    <submittedName>
        <fullName evidence="2">Lipoprotein 17-related variable surface protein</fullName>
    </submittedName>
</protein>
<feature type="domain" description="Lipoprotein-associated type-17" evidence="1">
    <location>
        <begin position="808"/>
        <end position="888"/>
    </location>
</feature>
<evidence type="ECO:0000313" key="2">
    <source>
        <dbReference type="EMBL" id="QHG89945.1"/>
    </source>
</evidence>
<organism evidence="2 3">
    <name type="scientific">Malacoplasma iowae 695</name>
    <dbReference type="NCBI Taxonomy" id="1048830"/>
    <lineage>
        <taxon>Bacteria</taxon>
        <taxon>Bacillati</taxon>
        <taxon>Mycoplasmatota</taxon>
        <taxon>Mycoplasmoidales</taxon>
        <taxon>Mycoplasmoidaceae</taxon>
        <taxon>Malacoplasma</taxon>
    </lineage>
</organism>
<name>A0A6P1LIK2_MALIO</name>
<dbReference type="OrthoDB" id="403776at2"/>
<accession>A0A6P1LIK2</accession>
<gene>
    <name evidence="2" type="ORF">EER00_03565</name>
</gene>